<dbReference type="AlphaFoldDB" id="A0A562E4L5"/>
<comment type="caution">
    <text evidence="1">The sequence shown here is derived from an EMBL/GenBank/DDBJ whole genome shotgun (WGS) entry which is preliminary data.</text>
</comment>
<sequence length="69" mass="7295">MVAGRVCHTDAIVCNECYPTPLSAVLGYEDIVLTPASRPAGGAYLFEQINTTFGDSVNASTFEPVVAFP</sequence>
<evidence type="ECO:0000313" key="2">
    <source>
        <dbReference type="Proteomes" id="UP000317573"/>
    </source>
</evidence>
<proteinExistence type="predicted"/>
<evidence type="ECO:0000313" key="1">
    <source>
        <dbReference type="EMBL" id="TWH16955.1"/>
    </source>
</evidence>
<reference evidence="1 2" key="1">
    <citation type="submission" date="2019-07" db="EMBL/GenBank/DDBJ databases">
        <title>Genome sequencing of lignin-degrading bacterial isolates.</title>
        <authorList>
            <person name="Gladden J."/>
        </authorList>
    </citation>
    <scope>NUCLEOTIDE SEQUENCE [LARGE SCALE GENOMIC DNA]</scope>
    <source>
        <strain evidence="1 2">J45</strain>
    </source>
</reference>
<protein>
    <submittedName>
        <fullName evidence="1">Uncharacterized protein</fullName>
    </submittedName>
</protein>
<dbReference type="Proteomes" id="UP000317573">
    <property type="component" value="Unassembled WGS sequence"/>
</dbReference>
<organism evidence="1 2">
    <name type="scientific">Rhodococcus rhodochrous J45</name>
    <dbReference type="NCBI Taxonomy" id="935266"/>
    <lineage>
        <taxon>Bacteria</taxon>
        <taxon>Bacillati</taxon>
        <taxon>Actinomycetota</taxon>
        <taxon>Actinomycetes</taxon>
        <taxon>Mycobacteriales</taxon>
        <taxon>Nocardiaceae</taxon>
        <taxon>Rhodococcus</taxon>
    </lineage>
</organism>
<gene>
    <name evidence="1" type="ORF">L618_000200000360</name>
</gene>
<dbReference type="EMBL" id="VLJT01000017">
    <property type="protein sequence ID" value="TWH16955.1"/>
    <property type="molecule type" value="Genomic_DNA"/>
</dbReference>
<accession>A0A562E4L5</accession>
<name>A0A562E4L5_RHORH</name>